<keyword evidence="1" id="KW-1133">Transmembrane helix</keyword>
<dbReference type="EMBL" id="JAYWVC010000139">
    <property type="protein sequence ID" value="MED7826124.1"/>
    <property type="molecule type" value="Genomic_DNA"/>
</dbReference>
<gene>
    <name evidence="2" type="ORF">VXC91_30210</name>
</gene>
<proteinExistence type="predicted"/>
<organism evidence="2 3">
    <name type="scientific">Streptomyces chiangmaiensis</name>
    <dbReference type="NCBI Taxonomy" id="766497"/>
    <lineage>
        <taxon>Bacteria</taxon>
        <taxon>Bacillati</taxon>
        <taxon>Actinomycetota</taxon>
        <taxon>Actinomycetes</taxon>
        <taxon>Kitasatosporales</taxon>
        <taxon>Streptomycetaceae</taxon>
        <taxon>Streptomyces</taxon>
    </lineage>
</organism>
<evidence type="ECO:0000313" key="2">
    <source>
        <dbReference type="EMBL" id="MED7826124.1"/>
    </source>
</evidence>
<evidence type="ECO:0000313" key="3">
    <source>
        <dbReference type="Proteomes" id="UP001333996"/>
    </source>
</evidence>
<evidence type="ECO:0000256" key="1">
    <source>
        <dbReference type="SAM" id="Phobius"/>
    </source>
</evidence>
<feature type="transmembrane region" description="Helical" evidence="1">
    <location>
        <begin position="113"/>
        <end position="134"/>
    </location>
</feature>
<dbReference type="RefSeq" id="WP_329510524.1">
    <property type="nucleotide sequence ID" value="NZ_BAAAYZ010000071.1"/>
</dbReference>
<reference evidence="2" key="1">
    <citation type="submission" date="2024-01" db="EMBL/GenBank/DDBJ databases">
        <title>First draft genome sequence data of TA4-1, the type strain of Gram-positive actinobacterium Streptomyces chiangmaiensis.</title>
        <authorList>
            <person name="Yasawong M."/>
            <person name="Nantapong N."/>
        </authorList>
    </citation>
    <scope>NUCLEOTIDE SEQUENCE</scope>
    <source>
        <strain evidence="2">TA4-1</strain>
    </source>
</reference>
<feature type="transmembrane region" description="Helical" evidence="1">
    <location>
        <begin position="87"/>
        <end position="106"/>
    </location>
</feature>
<keyword evidence="1" id="KW-0472">Membrane</keyword>
<keyword evidence="1" id="KW-0812">Transmembrane</keyword>
<keyword evidence="3" id="KW-1185">Reference proteome</keyword>
<comment type="caution">
    <text evidence="2">The sequence shown here is derived from an EMBL/GenBank/DDBJ whole genome shotgun (WGS) entry which is preliminary data.</text>
</comment>
<accession>A0ABU7FPY8</accession>
<feature type="transmembrane region" description="Helical" evidence="1">
    <location>
        <begin position="45"/>
        <end position="67"/>
    </location>
</feature>
<sequence length="189" mass="19255">MTTAKPVAATAEARGRHAVLYRWPSALGLAAAVLQLATGVERESVAIVLCVATLCYLGAAALNRPWIAWAGVAGGSAVVVVSELAGLVWWGGVGVAALTLVVVGLVTRVARPALTAQTVALLGYGCLAVAALFLAPRLGLALAGLVLVAHAAWDLLHYLRNEVVPKSLAEFCMLLDVPLGFGAVVAAVA</sequence>
<protein>
    <submittedName>
        <fullName evidence="2">Uncharacterized protein</fullName>
    </submittedName>
</protein>
<name>A0ABU7FPY8_9ACTN</name>
<dbReference type="Proteomes" id="UP001333996">
    <property type="component" value="Unassembled WGS sequence"/>
</dbReference>